<dbReference type="SUPFAM" id="SSF46785">
    <property type="entry name" value="Winged helix' DNA-binding domain"/>
    <property type="match status" value="1"/>
</dbReference>
<evidence type="ECO:0000259" key="1">
    <source>
        <dbReference type="PROSITE" id="PS50995"/>
    </source>
</evidence>
<dbReference type="AlphaFoldDB" id="A0A5C5XVB7"/>
<dbReference type="PANTHER" id="PTHR33164:SF99">
    <property type="entry name" value="MARR FAMILY REGULATORY PROTEIN"/>
    <property type="match status" value="1"/>
</dbReference>
<accession>A0A5C5XVB7</accession>
<evidence type="ECO:0000313" key="3">
    <source>
        <dbReference type="Proteomes" id="UP000318478"/>
    </source>
</evidence>
<dbReference type="PROSITE" id="PS50995">
    <property type="entry name" value="HTH_MARR_2"/>
    <property type="match status" value="1"/>
</dbReference>
<gene>
    <name evidence="2" type="primary">nicR</name>
    <name evidence="2" type="ORF">Pla123a_45280</name>
</gene>
<dbReference type="InterPro" id="IPR039422">
    <property type="entry name" value="MarR/SlyA-like"/>
</dbReference>
<dbReference type="EMBL" id="SJPO01000014">
    <property type="protein sequence ID" value="TWT66830.1"/>
    <property type="molecule type" value="Genomic_DNA"/>
</dbReference>
<dbReference type="InterPro" id="IPR000835">
    <property type="entry name" value="HTH_MarR-typ"/>
</dbReference>
<proteinExistence type="predicted"/>
<dbReference type="InterPro" id="IPR036390">
    <property type="entry name" value="WH_DNA-bd_sf"/>
</dbReference>
<dbReference type="Gene3D" id="1.10.10.10">
    <property type="entry name" value="Winged helix-like DNA-binding domain superfamily/Winged helix DNA-binding domain"/>
    <property type="match status" value="1"/>
</dbReference>
<reference evidence="2 3" key="1">
    <citation type="submission" date="2019-02" db="EMBL/GenBank/DDBJ databases">
        <title>Deep-cultivation of Planctomycetes and their phenomic and genomic characterization uncovers novel biology.</title>
        <authorList>
            <person name="Wiegand S."/>
            <person name="Jogler M."/>
            <person name="Boedeker C."/>
            <person name="Pinto D."/>
            <person name="Vollmers J."/>
            <person name="Rivas-Marin E."/>
            <person name="Kohn T."/>
            <person name="Peeters S.H."/>
            <person name="Heuer A."/>
            <person name="Rast P."/>
            <person name="Oberbeckmann S."/>
            <person name="Bunk B."/>
            <person name="Jeske O."/>
            <person name="Meyerdierks A."/>
            <person name="Storesund J.E."/>
            <person name="Kallscheuer N."/>
            <person name="Luecker S."/>
            <person name="Lage O.M."/>
            <person name="Pohl T."/>
            <person name="Merkel B.J."/>
            <person name="Hornburger P."/>
            <person name="Mueller R.-W."/>
            <person name="Bruemmer F."/>
            <person name="Labrenz M."/>
            <person name="Spormann A.M."/>
            <person name="Op Den Camp H."/>
            <person name="Overmann J."/>
            <person name="Amann R."/>
            <person name="Jetten M.S.M."/>
            <person name="Mascher T."/>
            <person name="Medema M.H."/>
            <person name="Devos D.P."/>
            <person name="Kaster A.-K."/>
            <person name="Ovreas L."/>
            <person name="Rohde M."/>
            <person name="Galperin M.Y."/>
            <person name="Jogler C."/>
        </authorList>
    </citation>
    <scope>NUCLEOTIDE SEQUENCE [LARGE SCALE GENOMIC DNA]</scope>
    <source>
        <strain evidence="2 3">Pla123a</strain>
    </source>
</reference>
<name>A0A5C5XVB7_9BACT</name>
<keyword evidence="3" id="KW-1185">Reference proteome</keyword>
<evidence type="ECO:0000313" key="2">
    <source>
        <dbReference type="EMBL" id="TWT66830.1"/>
    </source>
</evidence>
<dbReference type="InterPro" id="IPR036388">
    <property type="entry name" value="WH-like_DNA-bd_sf"/>
</dbReference>
<sequence precursor="true">MDPTAPIVIKYDFEESIGYWLTVTHQAYIRNLESTLAPHGITFRQAQVLGYLAIEGPLSQAELASKMLIEPPSLVGVIDRMEANELIERRPCPNDRRKKIIHTLASANRVWKKVVKCAKQVRSQATDNLTEREQATLKRLLEKVRNNVT</sequence>
<dbReference type="PRINTS" id="PR00598">
    <property type="entry name" value="HTHMARR"/>
</dbReference>
<dbReference type="SMART" id="SM00347">
    <property type="entry name" value="HTH_MARR"/>
    <property type="match status" value="1"/>
</dbReference>
<feature type="domain" description="HTH marR-type" evidence="1">
    <location>
        <begin position="1"/>
        <end position="146"/>
    </location>
</feature>
<comment type="caution">
    <text evidence="2">The sequence shown here is derived from an EMBL/GenBank/DDBJ whole genome shotgun (WGS) entry which is preliminary data.</text>
</comment>
<dbReference type="Pfam" id="PF12802">
    <property type="entry name" value="MarR_2"/>
    <property type="match status" value="1"/>
</dbReference>
<dbReference type="GO" id="GO:0006950">
    <property type="term" value="P:response to stress"/>
    <property type="evidence" value="ECO:0007669"/>
    <property type="project" value="TreeGrafter"/>
</dbReference>
<dbReference type="GO" id="GO:0003700">
    <property type="term" value="F:DNA-binding transcription factor activity"/>
    <property type="evidence" value="ECO:0007669"/>
    <property type="project" value="InterPro"/>
</dbReference>
<dbReference type="PANTHER" id="PTHR33164">
    <property type="entry name" value="TRANSCRIPTIONAL REGULATOR, MARR FAMILY"/>
    <property type="match status" value="1"/>
</dbReference>
<dbReference type="Proteomes" id="UP000318478">
    <property type="component" value="Unassembled WGS sequence"/>
</dbReference>
<organism evidence="2 3">
    <name type="scientific">Posidoniimonas polymericola</name>
    <dbReference type="NCBI Taxonomy" id="2528002"/>
    <lineage>
        <taxon>Bacteria</taxon>
        <taxon>Pseudomonadati</taxon>
        <taxon>Planctomycetota</taxon>
        <taxon>Planctomycetia</taxon>
        <taxon>Pirellulales</taxon>
        <taxon>Lacipirellulaceae</taxon>
        <taxon>Posidoniimonas</taxon>
    </lineage>
</organism>
<protein>
    <submittedName>
        <fullName evidence="2">HTH-type transcriptional repressor NicR</fullName>
    </submittedName>
</protein>